<dbReference type="PRINTS" id="PR00454">
    <property type="entry name" value="ETSDOMAIN"/>
</dbReference>
<dbReference type="Proteomes" id="UP000663856">
    <property type="component" value="Unassembled WGS sequence"/>
</dbReference>
<dbReference type="Gene3D" id="1.10.10.10">
    <property type="entry name" value="Winged helix-like DNA-binding domain superfamily/Winged helix DNA-binding domain"/>
    <property type="match status" value="1"/>
</dbReference>
<keyword evidence="2 3" id="KW-0238">DNA-binding</keyword>
<dbReference type="PANTHER" id="PTHR11849">
    <property type="entry name" value="ETS"/>
    <property type="match status" value="1"/>
</dbReference>
<reference evidence="5" key="1">
    <citation type="submission" date="2021-02" db="EMBL/GenBank/DDBJ databases">
        <authorList>
            <person name="Nowell W R."/>
        </authorList>
    </citation>
    <scope>NUCLEOTIDE SEQUENCE</scope>
</reference>
<evidence type="ECO:0000256" key="2">
    <source>
        <dbReference type="ARBA" id="ARBA00023125"/>
    </source>
</evidence>
<dbReference type="EMBL" id="CAJNRG010006704">
    <property type="protein sequence ID" value="CAF2088118.1"/>
    <property type="molecule type" value="Genomic_DNA"/>
</dbReference>
<evidence type="ECO:0000256" key="3">
    <source>
        <dbReference type="RuleBase" id="RU004019"/>
    </source>
</evidence>
<name>A0A816SGP1_9BILA</name>
<dbReference type="SUPFAM" id="SSF46785">
    <property type="entry name" value="Winged helix' DNA-binding domain"/>
    <property type="match status" value="1"/>
</dbReference>
<dbReference type="GO" id="GO:0043565">
    <property type="term" value="F:sequence-specific DNA binding"/>
    <property type="evidence" value="ECO:0007669"/>
    <property type="project" value="InterPro"/>
</dbReference>
<evidence type="ECO:0000259" key="4">
    <source>
        <dbReference type="PROSITE" id="PS50061"/>
    </source>
</evidence>
<comment type="similarity">
    <text evidence="1 3">Belongs to the ETS family.</text>
</comment>
<sequence>MMFDEADENYDPVLIESIIDFDPNTMCVEQESSDIIDTLRGWLSDSVPSHIDIDSIDSFSDHSEIFSFEIPLNRKEWLVEDLASKRQRSPRLFEFLVLLLGKPQYKSYASFIDKAKGVFQIYQPEKVAELWQSVKSRQSNQRMTYDKFARAIRWYYKSNIMQKTNTRYTFQFSSKTLKNYFVDENNNTKLSLKS</sequence>
<dbReference type="GO" id="GO:0005634">
    <property type="term" value="C:nucleus"/>
    <property type="evidence" value="ECO:0007669"/>
    <property type="project" value="UniProtKB-SubCell"/>
</dbReference>
<dbReference type="GO" id="GO:0030154">
    <property type="term" value="P:cell differentiation"/>
    <property type="evidence" value="ECO:0007669"/>
    <property type="project" value="TreeGrafter"/>
</dbReference>
<dbReference type="EMBL" id="CAJNRF010017099">
    <property type="protein sequence ID" value="CAF2220084.1"/>
    <property type="molecule type" value="Genomic_DNA"/>
</dbReference>
<dbReference type="GO" id="GO:0000981">
    <property type="term" value="F:DNA-binding transcription factor activity, RNA polymerase II-specific"/>
    <property type="evidence" value="ECO:0007669"/>
    <property type="project" value="TreeGrafter"/>
</dbReference>
<evidence type="ECO:0000313" key="7">
    <source>
        <dbReference type="Proteomes" id="UP000663887"/>
    </source>
</evidence>
<dbReference type="InterPro" id="IPR000418">
    <property type="entry name" value="Ets_dom"/>
</dbReference>
<dbReference type="AlphaFoldDB" id="A0A816SGP1"/>
<evidence type="ECO:0000313" key="6">
    <source>
        <dbReference type="EMBL" id="CAF2220084.1"/>
    </source>
</evidence>
<dbReference type="SMART" id="SM00413">
    <property type="entry name" value="ETS"/>
    <property type="match status" value="1"/>
</dbReference>
<dbReference type="Proteomes" id="UP000663887">
    <property type="component" value="Unassembled WGS sequence"/>
</dbReference>
<feature type="domain" description="ETS" evidence="4">
    <location>
        <begin position="90"/>
        <end position="173"/>
    </location>
</feature>
<evidence type="ECO:0000313" key="5">
    <source>
        <dbReference type="EMBL" id="CAF2088118.1"/>
    </source>
</evidence>
<evidence type="ECO:0000256" key="1">
    <source>
        <dbReference type="ARBA" id="ARBA00005562"/>
    </source>
</evidence>
<gene>
    <name evidence="6" type="ORF">WKI299_LOCUS35467</name>
    <name evidence="5" type="ORF">XDN619_LOCUS16037</name>
</gene>
<dbReference type="PROSITE" id="PS50061">
    <property type="entry name" value="ETS_DOMAIN_3"/>
    <property type="match status" value="1"/>
</dbReference>
<accession>A0A816SGP1</accession>
<comment type="subcellular location">
    <subcellularLocation>
        <location evidence="3">Nucleus</location>
    </subcellularLocation>
</comment>
<proteinExistence type="inferred from homology"/>
<keyword evidence="3" id="KW-0539">Nucleus</keyword>
<dbReference type="InterPro" id="IPR036390">
    <property type="entry name" value="WH_DNA-bd_sf"/>
</dbReference>
<comment type="caution">
    <text evidence="5">The sequence shown here is derived from an EMBL/GenBank/DDBJ whole genome shotgun (WGS) entry which is preliminary data.</text>
</comment>
<dbReference type="InterPro" id="IPR036388">
    <property type="entry name" value="WH-like_DNA-bd_sf"/>
</dbReference>
<organism evidence="5 7">
    <name type="scientific">Rotaria magnacalcarata</name>
    <dbReference type="NCBI Taxonomy" id="392030"/>
    <lineage>
        <taxon>Eukaryota</taxon>
        <taxon>Metazoa</taxon>
        <taxon>Spiralia</taxon>
        <taxon>Gnathifera</taxon>
        <taxon>Rotifera</taxon>
        <taxon>Eurotatoria</taxon>
        <taxon>Bdelloidea</taxon>
        <taxon>Philodinida</taxon>
        <taxon>Philodinidae</taxon>
        <taxon>Rotaria</taxon>
    </lineage>
</organism>
<protein>
    <recommendedName>
        <fullName evidence="4">ETS domain-containing protein</fullName>
    </recommendedName>
</protein>
<dbReference type="InterPro" id="IPR046328">
    <property type="entry name" value="ETS_fam"/>
</dbReference>
<dbReference type="Pfam" id="PF00178">
    <property type="entry name" value="Ets"/>
    <property type="match status" value="1"/>
</dbReference>